<dbReference type="Gene3D" id="2.30.110.10">
    <property type="entry name" value="Electron Transport, Fmn-binding Protein, Chain A"/>
    <property type="match status" value="1"/>
</dbReference>
<dbReference type="InterPro" id="IPR004378">
    <property type="entry name" value="F420H2_quin_Rdtase"/>
</dbReference>
<organism evidence="4 5">
    <name type="scientific">Isoptericola peretonis</name>
    <dbReference type="NCBI Taxonomy" id="2918523"/>
    <lineage>
        <taxon>Bacteria</taxon>
        <taxon>Bacillati</taxon>
        <taxon>Actinomycetota</taxon>
        <taxon>Actinomycetes</taxon>
        <taxon>Micrococcales</taxon>
        <taxon>Promicromonosporaceae</taxon>
        <taxon>Isoptericola</taxon>
    </lineage>
</organism>
<dbReference type="InterPro" id="IPR012349">
    <property type="entry name" value="Split_barrel_FMN-bd"/>
</dbReference>
<reference evidence="4 5" key="1">
    <citation type="submission" date="2022-02" db="EMBL/GenBank/DDBJ databases">
        <title>The car tank lid bacteriome: a reservoir of bacteria with potential in bioremediation of fuel.</title>
        <authorList>
            <person name="Vidal-Verdu A."/>
            <person name="Gomez-Martinez D."/>
            <person name="Latorre-Perez A."/>
            <person name="Pereto J."/>
            <person name="Porcar M."/>
        </authorList>
    </citation>
    <scope>NUCLEOTIDE SEQUENCE [LARGE SCALE GENOMIC DNA]</scope>
    <source>
        <strain evidence="4 5">4D.3</strain>
    </source>
</reference>
<protein>
    <submittedName>
        <fullName evidence="4">Nitroreductase/quinone reductase family protein</fullName>
    </submittedName>
</protein>
<comment type="catalytic activity">
    <reaction evidence="2">
        <text>oxidized coenzyme F420-(gamma-L-Glu)(n) + a quinol + H(+) = reduced coenzyme F420-(gamma-L-Glu)(n) + a quinone</text>
        <dbReference type="Rhea" id="RHEA:39663"/>
        <dbReference type="Rhea" id="RHEA-COMP:12939"/>
        <dbReference type="Rhea" id="RHEA-COMP:14378"/>
        <dbReference type="ChEBI" id="CHEBI:15378"/>
        <dbReference type="ChEBI" id="CHEBI:24646"/>
        <dbReference type="ChEBI" id="CHEBI:132124"/>
        <dbReference type="ChEBI" id="CHEBI:133980"/>
        <dbReference type="ChEBI" id="CHEBI:139511"/>
    </reaction>
</comment>
<dbReference type="Pfam" id="PF04075">
    <property type="entry name" value="F420H2_quin_red"/>
    <property type="match status" value="1"/>
</dbReference>
<feature type="domain" description="Hemerythrin-like" evidence="3">
    <location>
        <begin position="158"/>
        <end position="289"/>
    </location>
</feature>
<comment type="similarity">
    <text evidence="1">Belongs to the F420H(2)-dependent quinone reductase family.</text>
</comment>
<dbReference type="Proteomes" id="UP001651050">
    <property type="component" value="Unassembled WGS sequence"/>
</dbReference>
<name>A0ABT0J4F9_9MICO</name>
<dbReference type="SUPFAM" id="SSF50475">
    <property type="entry name" value="FMN-binding split barrel"/>
    <property type="match status" value="1"/>
</dbReference>
<gene>
    <name evidence="4" type="ORF">M1843_11435</name>
</gene>
<dbReference type="NCBIfam" id="TIGR00026">
    <property type="entry name" value="hi_GC_TIGR00026"/>
    <property type="match status" value="1"/>
</dbReference>
<evidence type="ECO:0000256" key="2">
    <source>
        <dbReference type="ARBA" id="ARBA00049106"/>
    </source>
</evidence>
<proteinExistence type="inferred from homology"/>
<comment type="caution">
    <text evidence="4">The sequence shown here is derived from an EMBL/GenBank/DDBJ whole genome shotgun (WGS) entry which is preliminary data.</text>
</comment>
<dbReference type="EMBL" id="JALQCY010000003">
    <property type="protein sequence ID" value="MCK9794358.1"/>
    <property type="molecule type" value="Genomic_DNA"/>
</dbReference>
<keyword evidence="5" id="KW-1185">Reference proteome</keyword>
<accession>A0ABT0J4F9</accession>
<dbReference type="CDD" id="cd12108">
    <property type="entry name" value="Hr-like"/>
    <property type="match status" value="1"/>
</dbReference>
<dbReference type="PANTHER" id="PTHR39428:SF1">
    <property type="entry name" value="F420H(2)-DEPENDENT QUINONE REDUCTASE RV1261C"/>
    <property type="match status" value="1"/>
</dbReference>
<dbReference type="RefSeq" id="WP_416344201.1">
    <property type="nucleotide sequence ID" value="NZ_JALQCY010000003.1"/>
</dbReference>
<dbReference type="PANTHER" id="PTHR39428">
    <property type="entry name" value="F420H(2)-DEPENDENT QUINONE REDUCTASE RV1261C"/>
    <property type="match status" value="1"/>
</dbReference>
<dbReference type="InterPro" id="IPR012312">
    <property type="entry name" value="Hemerythrin-like"/>
</dbReference>
<sequence length="296" mass="32228">MTKDTTPRTNADVIEIFRANGGQVGGPFAGAPLVLLTARGARTGHARTTPLAAVHEEDRIVVFATNAGAEDDPQWLRNVRAHPLVDLEVPGRGGAVERFRAHAVELSPDESARLLDERAEVDPALAGYRDTTARRIPAVALRRTDPPDDPSERRRAGEYLLRVHAEMRRDMEALRADLAASRRGGDPVAPGLAVELARRCRTACQALHDHHTGEDAAFDVFERQLPHLAPVLGRLRTEHRTVAAALDRIETLLDDEAGVPGGLAGEYEQLLADMDEHFRYEESALVPALLGAGTVR</sequence>
<dbReference type="Pfam" id="PF01814">
    <property type="entry name" value="Hemerythrin"/>
    <property type="match status" value="1"/>
</dbReference>
<dbReference type="Gene3D" id="1.20.120.520">
    <property type="entry name" value="nmb1532 protein domain like"/>
    <property type="match status" value="1"/>
</dbReference>
<evidence type="ECO:0000256" key="1">
    <source>
        <dbReference type="ARBA" id="ARBA00008710"/>
    </source>
</evidence>
<evidence type="ECO:0000259" key="3">
    <source>
        <dbReference type="Pfam" id="PF01814"/>
    </source>
</evidence>
<evidence type="ECO:0000313" key="5">
    <source>
        <dbReference type="Proteomes" id="UP001651050"/>
    </source>
</evidence>
<evidence type="ECO:0000313" key="4">
    <source>
        <dbReference type="EMBL" id="MCK9794358.1"/>
    </source>
</evidence>